<dbReference type="NCBIfam" id="TIGR01068">
    <property type="entry name" value="thioredoxin"/>
    <property type="match status" value="1"/>
</dbReference>
<dbReference type="STRING" id="33036.HMPREF3200_00235"/>
<evidence type="ECO:0000313" key="13">
    <source>
        <dbReference type="Proteomes" id="UP000070383"/>
    </source>
</evidence>
<dbReference type="InterPro" id="IPR017937">
    <property type="entry name" value="Thioredoxin_CS"/>
</dbReference>
<evidence type="ECO:0000256" key="3">
    <source>
        <dbReference type="ARBA" id="ARBA00022448"/>
    </source>
</evidence>
<evidence type="ECO:0000256" key="7">
    <source>
        <dbReference type="NCBIfam" id="TIGR01068"/>
    </source>
</evidence>
<keyword evidence="4" id="KW-0249">Electron transport</keyword>
<proteinExistence type="inferred from homology"/>
<comment type="similarity">
    <text evidence="1 8">Belongs to the thioredoxin family.</text>
</comment>
<feature type="site" description="Deprotonates C-terminal active site Cys" evidence="9">
    <location>
        <position position="23"/>
    </location>
</feature>
<feature type="active site" description="Nucleophile" evidence="9">
    <location>
        <position position="32"/>
    </location>
</feature>
<dbReference type="RefSeq" id="WP_004836580.1">
    <property type="nucleotide sequence ID" value="NZ_CAMPNK010000009.1"/>
</dbReference>
<feature type="disulfide bond" description="Redox-active" evidence="10">
    <location>
        <begin position="29"/>
        <end position="32"/>
    </location>
</feature>
<evidence type="ECO:0000256" key="5">
    <source>
        <dbReference type="ARBA" id="ARBA00023157"/>
    </source>
</evidence>
<organism evidence="12 13">
    <name type="scientific">Anaerococcus tetradius</name>
    <dbReference type="NCBI Taxonomy" id="33036"/>
    <lineage>
        <taxon>Bacteria</taxon>
        <taxon>Bacillati</taxon>
        <taxon>Bacillota</taxon>
        <taxon>Tissierellia</taxon>
        <taxon>Tissierellales</taxon>
        <taxon>Peptoniphilaceae</taxon>
        <taxon>Anaerococcus</taxon>
    </lineage>
</organism>
<dbReference type="PRINTS" id="PR00421">
    <property type="entry name" value="THIOREDOXIN"/>
</dbReference>
<dbReference type="PROSITE" id="PS51352">
    <property type="entry name" value="THIOREDOXIN_2"/>
    <property type="match status" value="1"/>
</dbReference>
<evidence type="ECO:0000259" key="11">
    <source>
        <dbReference type="PROSITE" id="PS51352"/>
    </source>
</evidence>
<evidence type="ECO:0000256" key="6">
    <source>
        <dbReference type="ARBA" id="ARBA00023284"/>
    </source>
</evidence>
<evidence type="ECO:0000256" key="10">
    <source>
        <dbReference type="PIRSR" id="PIRSR000077-4"/>
    </source>
</evidence>
<dbReference type="CDD" id="cd02947">
    <property type="entry name" value="TRX_family"/>
    <property type="match status" value="1"/>
</dbReference>
<dbReference type="PANTHER" id="PTHR45663:SF11">
    <property type="entry name" value="GEO12009P1"/>
    <property type="match status" value="1"/>
</dbReference>
<dbReference type="Pfam" id="PF00085">
    <property type="entry name" value="Thioredoxin"/>
    <property type="match status" value="1"/>
</dbReference>
<dbReference type="EMBL" id="LRPM01000005">
    <property type="protein sequence ID" value="KWZ79177.1"/>
    <property type="molecule type" value="Genomic_DNA"/>
</dbReference>
<gene>
    <name evidence="12" type="ORF">HMPREF3200_00235</name>
</gene>
<evidence type="ECO:0000256" key="2">
    <source>
        <dbReference type="ARBA" id="ARBA00020570"/>
    </source>
</evidence>
<dbReference type="GO" id="GO:0005829">
    <property type="term" value="C:cytosol"/>
    <property type="evidence" value="ECO:0007669"/>
    <property type="project" value="TreeGrafter"/>
</dbReference>
<accession>A0A133KI04</accession>
<sequence>MKKLNSNEFRQEVESGKGLILVDFSATWCGPCKMQAPILEELAGAYTIYNIDVDESEDIASQYNVNAVPSLMIFKDGVLKENLIGFHPKEAIVEKMDKYQ</sequence>
<dbReference type="GO" id="GO:0045454">
    <property type="term" value="P:cell redox homeostasis"/>
    <property type="evidence" value="ECO:0007669"/>
    <property type="project" value="TreeGrafter"/>
</dbReference>
<dbReference type="InterPro" id="IPR036249">
    <property type="entry name" value="Thioredoxin-like_sf"/>
</dbReference>
<keyword evidence="3" id="KW-0813">Transport</keyword>
<dbReference type="OrthoDB" id="9790390at2"/>
<evidence type="ECO:0000313" key="12">
    <source>
        <dbReference type="EMBL" id="KWZ79177.1"/>
    </source>
</evidence>
<dbReference type="SUPFAM" id="SSF52833">
    <property type="entry name" value="Thioredoxin-like"/>
    <property type="match status" value="1"/>
</dbReference>
<dbReference type="Gene3D" id="3.40.30.10">
    <property type="entry name" value="Glutaredoxin"/>
    <property type="match status" value="1"/>
</dbReference>
<evidence type="ECO:0000256" key="8">
    <source>
        <dbReference type="PIRNR" id="PIRNR000077"/>
    </source>
</evidence>
<reference evidence="13" key="1">
    <citation type="submission" date="2016-01" db="EMBL/GenBank/DDBJ databases">
        <authorList>
            <person name="Mitreva M."/>
            <person name="Pepin K.H."/>
            <person name="Mihindukulasuriya K.A."/>
            <person name="Fulton R."/>
            <person name="Fronick C."/>
            <person name="O'Laughlin M."/>
            <person name="Miner T."/>
            <person name="Herter B."/>
            <person name="Rosa B.A."/>
            <person name="Cordes M."/>
            <person name="Tomlinson C."/>
            <person name="Wollam A."/>
            <person name="Palsikar V.B."/>
            <person name="Mardis E.R."/>
            <person name="Wilson R.K."/>
        </authorList>
    </citation>
    <scope>NUCLEOTIDE SEQUENCE [LARGE SCALE GENOMIC DNA]</scope>
    <source>
        <strain evidence="13">MJR8151</strain>
    </source>
</reference>
<dbReference type="PIRSF" id="PIRSF000077">
    <property type="entry name" value="Thioredoxin"/>
    <property type="match status" value="1"/>
</dbReference>
<keyword evidence="13" id="KW-1185">Reference proteome</keyword>
<dbReference type="PANTHER" id="PTHR45663">
    <property type="entry name" value="GEO12009P1"/>
    <property type="match status" value="1"/>
</dbReference>
<evidence type="ECO:0000256" key="1">
    <source>
        <dbReference type="ARBA" id="ARBA00008987"/>
    </source>
</evidence>
<feature type="site" description="Contributes to redox potential value" evidence="9">
    <location>
        <position position="31"/>
    </location>
</feature>
<comment type="caution">
    <text evidence="12">The sequence shown here is derived from an EMBL/GenBank/DDBJ whole genome shotgun (WGS) entry which is preliminary data.</text>
</comment>
<dbReference type="InterPro" id="IPR013766">
    <property type="entry name" value="Thioredoxin_domain"/>
</dbReference>
<feature type="domain" description="Thioredoxin" evidence="11">
    <location>
        <begin position="1"/>
        <end position="100"/>
    </location>
</feature>
<feature type="site" description="Contributes to redox potential value" evidence="9">
    <location>
        <position position="30"/>
    </location>
</feature>
<keyword evidence="6 10" id="KW-0676">Redox-active center</keyword>
<dbReference type="PROSITE" id="PS00194">
    <property type="entry name" value="THIOREDOXIN_1"/>
    <property type="match status" value="1"/>
</dbReference>
<evidence type="ECO:0000256" key="4">
    <source>
        <dbReference type="ARBA" id="ARBA00022982"/>
    </source>
</evidence>
<dbReference type="PATRIC" id="fig|33036.3.peg.238"/>
<protein>
    <recommendedName>
        <fullName evidence="2 7">Thioredoxin</fullName>
    </recommendedName>
</protein>
<dbReference type="AlphaFoldDB" id="A0A133KI04"/>
<dbReference type="InterPro" id="IPR005746">
    <property type="entry name" value="Thioredoxin"/>
</dbReference>
<dbReference type="Proteomes" id="UP000070383">
    <property type="component" value="Unassembled WGS sequence"/>
</dbReference>
<evidence type="ECO:0000256" key="9">
    <source>
        <dbReference type="PIRSR" id="PIRSR000077-1"/>
    </source>
</evidence>
<feature type="active site" description="Nucleophile" evidence="9">
    <location>
        <position position="29"/>
    </location>
</feature>
<dbReference type="GO" id="GO:0015035">
    <property type="term" value="F:protein-disulfide reductase activity"/>
    <property type="evidence" value="ECO:0007669"/>
    <property type="project" value="UniProtKB-UniRule"/>
</dbReference>
<name>A0A133KI04_9FIRM</name>
<keyword evidence="5 10" id="KW-1015">Disulfide bond</keyword>